<comment type="caution">
    <text evidence="7">The sequence shown here is derived from an EMBL/GenBank/DDBJ whole genome shotgun (WGS) entry which is preliminary data.</text>
</comment>
<feature type="region of interest" description="Disordered" evidence="4">
    <location>
        <begin position="1498"/>
        <end position="1536"/>
    </location>
</feature>
<feature type="domain" description="TOG" evidence="5">
    <location>
        <begin position="5"/>
        <end position="236"/>
    </location>
</feature>
<dbReference type="GO" id="GO:0005856">
    <property type="term" value="C:cytoskeleton"/>
    <property type="evidence" value="ECO:0007669"/>
    <property type="project" value="UniProtKB-SubCell"/>
</dbReference>
<keyword evidence="9" id="KW-1185">Reference proteome</keyword>
<feature type="region of interest" description="Disordered" evidence="4">
    <location>
        <begin position="229"/>
        <end position="285"/>
    </location>
</feature>
<dbReference type="GO" id="GO:0051010">
    <property type="term" value="F:microtubule plus-end binding"/>
    <property type="evidence" value="ECO:0007669"/>
    <property type="project" value="InterPro"/>
</dbReference>
<feature type="region of interest" description="Disordered" evidence="4">
    <location>
        <begin position="1141"/>
        <end position="1184"/>
    </location>
</feature>
<feature type="compositionally biased region" description="Low complexity" evidence="4">
    <location>
        <begin position="559"/>
        <end position="570"/>
    </location>
</feature>
<keyword evidence="3" id="KW-0206">Cytoskeleton</keyword>
<gene>
    <name evidence="6" type="ORF">Vretifemale_6701</name>
    <name evidence="7" type="ORF">Vretimale_3111</name>
</gene>
<protein>
    <recommendedName>
        <fullName evidence="5">TOG domain-containing protein</fullName>
    </recommendedName>
</protein>
<feature type="domain" description="TOG" evidence="5">
    <location>
        <begin position="1228"/>
        <end position="1479"/>
    </location>
</feature>
<feature type="region of interest" description="Disordered" evidence="4">
    <location>
        <begin position="856"/>
        <end position="889"/>
    </location>
</feature>
<dbReference type="InterPro" id="IPR045110">
    <property type="entry name" value="XMAP215"/>
</dbReference>
<evidence type="ECO:0000256" key="4">
    <source>
        <dbReference type="SAM" id="MobiDB-lite"/>
    </source>
</evidence>
<feature type="region of interest" description="Disordered" evidence="4">
    <location>
        <begin position="549"/>
        <end position="584"/>
    </location>
</feature>
<organism evidence="7 8">
    <name type="scientific">Volvox reticuliferus</name>
    <dbReference type="NCBI Taxonomy" id="1737510"/>
    <lineage>
        <taxon>Eukaryota</taxon>
        <taxon>Viridiplantae</taxon>
        <taxon>Chlorophyta</taxon>
        <taxon>core chlorophytes</taxon>
        <taxon>Chlorophyceae</taxon>
        <taxon>CS clade</taxon>
        <taxon>Chlamydomonadales</taxon>
        <taxon>Volvocaceae</taxon>
        <taxon>Volvox</taxon>
    </lineage>
</organism>
<feature type="region of interest" description="Disordered" evidence="4">
    <location>
        <begin position="2164"/>
        <end position="2206"/>
    </location>
</feature>
<feature type="compositionally biased region" description="Low complexity" evidence="4">
    <location>
        <begin position="2191"/>
        <end position="2202"/>
    </location>
</feature>
<dbReference type="InterPro" id="IPR016024">
    <property type="entry name" value="ARM-type_fold"/>
</dbReference>
<dbReference type="SUPFAM" id="SSF48371">
    <property type="entry name" value="ARM repeat"/>
    <property type="match status" value="2"/>
</dbReference>
<dbReference type="OrthoDB" id="205662at2759"/>
<feature type="compositionally biased region" description="Low complexity" evidence="4">
    <location>
        <begin position="1155"/>
        <end position="1170"/>
    </location>
</feature>
<feature type="compositionally biased region" description="Low complexity" evidence="4">
    <location>
        <begin position="2164"/>
        <end position="2174"/>
    </location>
</feature>
<dbReference type="EMBL" id="BNCQ01000004">
    <property type="protein sequence ID" value="GIL97466.1"/>
    <property type="molecule type" value="Genomic_DNA"/>
</dbReference>
<feature type="region of interest" description="Disordered" evidence="4">
    <location>
        <begin position="2061"/>
        <end position="2089"/>
    </location>
</feature>
<evidence type="ECO:0000313" key="8">
    <source>
        <dbReference type="Proteomes" id="UP000722791"/>
    </source>
</evidence>
<feature type="compositionally biased region" description="Gly residues" evidence="4">
    <location>
        <begin position="571"/>
        <end position="581"/>
    </location>
</feature>
<dbReference type="Proteomes" id="UP000747110">
    <property type="component" value="Unassembled WGS sequence"/>
</dbReference>
<feature type="compositionally biased region" description="Acidic residues" evidence="4">
    <location>
        <begin position="271"/>
        <end position="283"/>
    </location>
</feature>
<dbReference type="PANTHER" id="PTHR12609">
    <property type="entry name" value="MICROTUBULE ASSOCIATED PROTEIN XMAP215"/>
    <property type="match status" value="1"/>
</dbReference>
<evidence type="ECO:0000313" key="9">
    <source>
        <dbReference type="Proteomes" id="UP000747110"/>
    </source>
</evidence>
<evidence type="ECO:0000256" key="3">
    <source>
        <dbReference type="ARBA" id="ARBA00023212"/>
    </source>
</evidence>
<feature type="compositionally biased region" description="Basic residues" evidence="4">
    <location>
        <begin position="235"/>
        <end position="244"/>
    </location>
</feature>
<feature type="compositionally biased region" description="Basic and acidic residues" evidence="4">
    <location>
        <begin position="2080"/>
        <end position="2089"/>
    </location>
</feature>
<dbReference type="InterPro" id="IPR048491">
    <property type="entry name" value="XMAP215_CLASP_TOG"/>
</dbReference>
<dbReference type="GO" id="GO:0046785">
    <property type="term" value="P:microtubule polymerization"/>
    <property type="evidence" value="ECO:0007669"/>
    <property type="project" value="InterPro"/>
</dbReference>
<sequence>MSDDKDVRELAEAKKLPLSERIAHSNWKARVAAYEDISASCREIYDDADPRLSEFAPLFPKAVTESNAAAIDKALDALNAFLTKATEQHASRICEKTCANIVAKCLSARTSTLTRVLDTMLHFIELEQADKVMEALVSGLSNKNPKVVVAALELMYHGLNLFGHRVVPPQPIMKALPSLFDSKDGKAREKVKDIVVELARWLGPDAVRAMLFDKMRDVMRDDINRHMEGLELSRKPPRLTRKQQAKAADPREYAAVGNGPTSGGGAAAAAAEDEPPPEADPYDFVDPKKVLPELKSDNFWDKLEEKKWTERRDAVVLLKGLADTPRIASGDYGDLMRELRKLISKDSNVVVVAESINCCGLLAKGLRKEYAPWARNLAAPLLEKFKEKNSNVGNAVTGALTFMHRYCWSLTEVVEDFTEAMGHANPKVKEDTYKWLAGAINQEPKANLKQLVAPLMGAAAKGAEEALPALREAAMGFMAAFTVRFGNTAILEKFGGKLDDARKKKLQDMVAEAMGSSNTASKAAQPTAVISAPAAAAFPAAKTPGPALNLKSSRLGSSARPVGATKPAAAAGGGNGGGAGGSSVPAGAVGGRKVAGGGDGDDDASLAAGTLSRDQAVAALTDLVGETTVKELQDDQWKVRLDAMERLVAFVGESGVAASNGSTLIQAVSHVPGWGEKNFQVMAKVLEALRVTVAGCPTFSKRDAFSCIVGIIDKVADLKLKQPSFDTLTSFAEALGPQFVMTQLHKKAAAHKNPKVQSEAINWIARAIVEFGLAGMDVRALLDWAKEDLGSANAGVRNSAIQLLGVMYRFLGPALGDMIRADVKPALMTAIDGEFAKNSDLPKPEPTRVSRVAASARGGAGGAKGVAKGGAGSATGAATGGSAAGGGFDPDDLLPRTDISGQITAELITQLCSSNWKERKAGLDAIEAILTQAGNRIQPQTGDLLPELKKRMADSNKNLTTQALTVLGRIAKAMGRAIDRQGRPLLTPAIKNITDQKQTVRSAVTEMLDAWVGVTSASCVMPDVMEFYVSSKITADGKAETLKWMASLVSAGKVNDCVPDTLRAAAMGSADKAAEVRDAASKLMTILVETSGAAELGAIVQSLDAASRKPAMEAISKVIGAPIPLAAATFSAVAPISSAKPSAASATRSSKDLLRSSTSSISRPGTASSTASRPGTAKSSGVGKSALGSSMAALAAADAGPLLMPDNRKEDRARKGRFRPAKLQIMPDEAQTLEAEFSPMMSPALRAAAFSKDFKKHCEAADMVTKVLPAVYDDVIAVTDLLFRWSTLRILESNTASLVKVLEMLKLLLDLMIERGYRLSEYEAKLILPALVEKSGHNQDKLKAEHRELLKRFAQVHPPIKVVAYVKDGLESKNSKTRVVCLDEIAAIVERTGPVVYRNSPGASARPASGSAPNDSLMAAVARLVAERDTAVRAACLGVMEVVYCIEGPAIWDYVGRLTDQQKSLIEERIKAVGNRLARAGTQPGFKAAEYGLQMQQQDDPMVVSPSPANNTPRRPPSPMRRSGIGLGLAPSNSGAVGSPVARGGLMDNLPARMAAASTAAPVAAVPASSDSPPPAPKGPDVAPYDVRRVHSPLIGRFGSFNLAYAPANGGDSTVLTSLEGPDEEGTMRNWVIMHDRLQGEDWEGATQAMKLLCYSYMELDKHNPHVVALLMDPRNADELVHLLSQRIEQSLSDAAASTMCLPGGPTYNARACKYSVNSLMNLCNVTSLTASLTDSALRRLCSVLIACLIDGRLRQVPDGDGLLKAVNMLIMKLLEHANRAGLFGGFIHCLRAPNQRIYEMVHPATAGPDGGTAEMLLRWNDMVVKCLIKMTKQLGTLMPNLNVGDVLVHIHRYMQDLGTEEVRRRSSIEDKPLRMVKTMLHELCKHRGYEIYKDVEAMPGVAESMEEMVMLPYIRLNLETLQRAGANLPGAAAAASLMAAAAAPRPAVAPNADVASTSGSAVATVPRTRSIPPAIPAATAGAPGVISKPSGAPATVEPVSKQPQQPQVLAPLNTNAMPPLNASAVAQKLSSSAPVAVAPSTAAPVPGLPVVAQIAAPAPSSSAATAPGTHVSPLSLEPSSREFKRPAMDEGEARSILATIFKRIGDKAQSQQALVDLHHFIEANPSNDVVNQMLNQVSPYFRQFLQRGLNKVRLQLQHAAAASATTQEQSSGSPGNAAGKTSDGGGGTSGSSWGTPDGDSSASLPNRMTIADKLAAAEGRPHSPASPGRLRGVGNLDELRNRMNNLSTNLHDLPVRNSASITVPGGVAQDLLDLQERMKKIQSISAAAGPGI</sequence>
<reference evidence="7" key="1">
    <citation type="journal article" date="2021" name="Proc. Natl. Acad. Sci. U.S.A.">
        <title>Three genomes in the algal genus Volvox reveal the fate of a haploid sex-determining region after a transition to homothallism.</title>
        <authorList>
            <person name="Yamamoto K."/>
            <person name="Hamaji T."/>
            <person name="Kawai-Toyooka H."/>
            <person name="Matsuzaki R."/>
            <person name="Takahashi F."/>
            <person name="Nishimura Y."/>
            <person name="Kawachi M."/>
            <person name="Noguchi H."/>
            <person name="Minakuchi Y."/>
            <person name="Umen J.G."/>
            <person name="Toyoda A."/>
            <person name="Nozaki H."/>
        </authorList>
    </citation>
    <scope>NUCLEOTIDE SEQUENCE</scope>
    <source>
        <strain evidence="7">NIES-3785</strain>
        <strain evidence="6">NIES-3786</strain>
    </source>
</reference>
<feature type="compositionally biased region" description="Low complexity" evidence="4">
    <location>
        <begin position="1975"/>
        <end position="1985"/>
    </location>
</feature>
<evidence type="ECO:0000313" key="7">
    <source>
        <dbReference type="EMBL" id="GIL97466.1"/>
    </source>
</evidence>
<proteinExistence type="predicted"/>
<dbReference type="EMBL" id="BNCP01000010">
    <property type="protein sequence ID" value="GIL77211.1"/>
    <property type="molecule type" value="Genomic_DNA"/>
</dbReference>
<dbReference type="GO" id="GO:0061863">
    <property type="term" value="F:microtubule plus end polymerase"/>
    <property type="evidence" value="ECO:0007669"/>
    <property type="project" value="InterPro"/>
</dbReference>
<evidence type="ECO:0000259" key="5">
    <source>
        <dbReference type="SMART" id="SM01349"/>
    </source>
</evidence>
<dbReference type="Pfam" id="PF21041">
    <property type="entry name" value="XMAP215_CLASP_TOG"/>
    <property type="match status" value="2"/>
</dbReference>
<evidence type="ECO:0000313" key="6">
    <source>
        <dbReference type="EMBL" id="GIL77211.1"/>
    </source>
</evidence>
<dbReference type="GO" id="GO:0007051">
    <property type="term" value="P:spindle organization"/>
    <property type="evidence" value="ECO:0007669"/>
    <property type="project" value="InterPro"/>
</dbReference>
<dbReference type="InterPro" id="IPR011989">
    <property type="entry name" value="ARM-like"/>
</dbReference>
<dbReference type="GO" id="GO:0030951">
    <property type="term" value="P:establishment or maintenance of microtubule cytoskeleton polarity"/>
    <property type="evidence" value="ECO:0007669"/>
    <property type="project" value="InterPro"/>
</dbReference>
<dbReference type="Gene3D" id="1.25.10.10">
    <property type="entry name" value="Leucine-rich Repeat Variant"/>
    <property type="match status" value="5"/>
</dbReference>
<feature type="domain" description="TOG" evidence="5">
    <location>
        <begin position="892"/>
        <end position="1124"/>
    </location>
</feature>
<feature type="domain" description="TOG" evidence="5">
    <location>
        <begin position="610"/>
        <end position="844"/>
    </location>
</feature>
<feature type="domain" description="TOG" evidence="5">
    <location>
        <begin position="283"/>
        <end position="520"/>
    </location>
</feature>
<feature type="compositionally biased region" description="Gly residues" evidence="4">
    <location>
        <begin position="858"/>
        <end position="888"/>
    </location>
</feature>
<dbReference type="SMART" id="SM01349">
    <property type="entry name" value="TOG"/>
    <property type="match status" value="5"/>
</dbReference>
<evidence type="ECO:0000256" key="1">
    <source>
        <dbReference type="ARBA" id="ARBA00004245"/>
    </source>
</evidence>
<accession>A0A8J4G3E6</accession>
<dbReference type="FunFam" id="1.25.10.10:FF:000019">
    <property type="entry name" value="Cytoskeleton-associated protein 5"/>
    <property type="match status" value="1"/>
</dbReference>
<dbReference type="FunFam" id="1.25.10.10:FF:000121">
    <property type="entry name" value="Protein MOR1"/>
    <property type="match status" value="1"/>
</dbReference>
<dbReference type="Proteomes" id="UP000722791">
    <property type="component" value="Unassembled WGS sequence"/>
</dbReference>
<feature type="region of interest" description="Disordered" evidence="4">
    <location>
        <begin position="1975"/>
        <end position="2005"/>
    </location>
</feature>
<comment type="subcellular location">
    <subcellularLocation>
        <location evidence="1">Cytoplasm</location>
        <location evidence="1">Cytoskeleton</location>
    </subcellularLocation>
</comment>
<dbReference type="InterPro" id="IPR034085">
    <property type="entry name" value="TOG"/>
</dbReference>
<keyword evidence="2" id="KW-0963">Cytoplasm</keyword>
<name>A0A8J4G3E6_9CHLO</name>
<evidence type="ECO:0000256" key="2">
    <source>
        <dbReference type="ARBA" id="ARBA00022490"/>
    </source>
</evidence>